<dbReference type="EMBL" id="JBHSNO010000016">
    <property type="protein sequence ID" value="MFC5591374.1"/>
    <property type="molecule type" value="Genomic_DNA"/>
</dbReference>
<feature type="transmembrane region" description="Helical" evidence="1">
    <location>
        <begin position="113"/>
        <end position="135"/>
    </location>
</feature>
<dbReference type="Proteomes" id="UP001596109">
    <property type="component" value="Unassembled WGS sequence"/>
</dbReference>
<reference evidence="3" key="1">
    <citation type="journal article" date="2019" name="Int. J. Syst. Evol. Microbiol.">
        <title>The Global Catalogue of Microorganisms (GCM) 10K type strain sequencing project: providing services to taxonomists for standard genome sequencing and annotation.</title>
        <authorList>
            <consortium name="The Broad Institute Genomics Platform"/>
            <consortium name="The Broad Institute Genome Sequencing Center for Infectious Disease"/>
            <person name="Wu L."/>
            <person name="Ma J."/>
        </authorList>
    </citation>
    <scope>NUCLEOTIDE SEQUENCE [LARGE SCALE GENOMIC DNA]</scope>
    <source>
        <strain evidence="3">CGMCC 4.1434</strain>
    </source>
</reference>
<dbReference type="RefSeq" id="WP_381439091.1">
    <property type="nucleotide sequence ID" value="NZ_JBHSNO010000016.1"/>
</dbReference>
<feature type="transmembrane region" description="Helical" evidence="1">
    <location>
        <begin position="43"/>
        <end position="64"/>
    </location>
</feature>
<keyword evidence="1" id="KW-0472">Membrane</keyword>
<keyword evidence="1" id="KW-0812">Transmembrane</keyword>
<feature type="transmembrane region" description="Helical" evidence="1">
    <location>
        <begin position="147"/>
        <end position="168"/>
    </location>
</feature>
<name>A0ABW0TSH7_9BACL</name>
<evidence type="ECO:0000256" key="1">
    <source>
        <dbReference type="SAM" id="Phobius"/>
    </source>
</evidence>
<sequence>MSKWTAYQLLGATGLLALLTFINLCREQVSTLFTFVDSFIPSSILVIFFTIILIIWGFATLLILQEKKGKPLFVHKIWRIMPAIMSVILFLSIVSFIALGLTVLADLNQAMKWLIDVLVIYFISLFYLLILSVVIRYGKNDSGKGKILTSANVSVLILIFVLLFIPPIV</sequence>
<keyword evidence="3" id="KW-1185">Reference proteome</keyword>
<keyword evidence="1" id="KW-1133">Transmembrane helix</keyword>
<protein>
    <submittedName>
        <fullName evidence="2">Uncharacterized protein</fullName>
    </submittedName>
</protein>
<feature type="transmembrane region" description="Helical" evidence="1">
    <location>
        <begin position="84"/>
        <end position="107"/>
    </location>
</feature>
<comment type="caution">
    <text evidence="2">The sequence shown here is derived from an EMBL/GenBank/DDBJ whole genome shotgun (WGS) entry which is preliminary data.</text>
</comment>
<organism evidence="2 3">
    <name type="scientific">Sporosarcina soli</name>
    <dbReference type="NCBI Taxonomy" id="334736"/>
    <lineage>
        <taxon>Bacteria</taxon>
        <taxon>Bacillati</taxon>
        <taxon>Bacillota</taxon>
        <taxon>Bacilli</taxon>
        <taxon>Bacillales</taxon>
        <taxon>Caryophanaceae</taxon>
        <taxon>Sporosarcina</taxon>
    </lineage>
</organism>
<accession>A0ABW0TSH7</accession>
<evidence type="ECO:0000313" key="2">
    <source>
        <dbReference type="EMBL" id="MFC5591374.1"/>
    </source>
</evidence>
<proteinExistence type="predicted"/>
<evidence type="ECO:0000313" key="3">
    <source>
        <dbReference type="Proteomes" id="UP001596109"/>
    </source>
</evidence>
<gene>
    <name evidence="2" type="ORF">ACFPRA_21035</name>
</gene>